<name>A0A4S2F2V9_9ACTN</name>
<dbReference type="Pfam" id="PF01471">
    <property type="entry name" value="PG_binding_1"/>
    <property type="match status" value="2"/>
</dbReference>
<dbReference type="OrthoDB" id="9810670at2"/>
<sequence length="306" mass="32870">MEPIHEGMSGIAVEDIQDRLVSLGYTIDAAEREGDLFGPSTASAVARFRADHSLAAGDAVDTDTWSELVDECYHMGDRTLYLRLPNFHGNDVRTVQTALSILGFPCGAVDGYFGAHTEAAVKQFQENVGMFADGMCFQDTFKALWRLYHVWGGKEANVPPDPMGIGFARAASVLEESSIALFASDPVGRTVASRIWNLASATSENSGLMLLNDGSEIPEGATAIFELVCEAPAPEPGITTVRIDEATDLPRRIRTSYAASRHKPPYVRIELPASASAYDGTFTANSAQTIAGLILDGICAAFDEQN</sequence>
<dbReference type="Proteomes" id="UP000310263">
    <property type="component" value="Unassembled WGS sequence"/>
</dbReference>
<gene>
    <name evidence="2" type="ORF">E5334_04710</name>
</gene>
<dbReference type="EMBL" id="SRYE01000002">
    <property type="protein sequence ID" value="TGY62707.1"/>
    <property type="molecule type" value="Genomic_DNA"/>
</dbReference>
<reference evidence="2 3" key="1">
    <citation type="submission" date="2019-04" db="EMBL/GenBank/DDBJ databases">
        <title>Microbes associate with the intestines of laboratory mice.</title>
        <authorList>
            <person name="Navarre W."/>
            <person name="Wong E."/>
            <person name="Huang K."/>
            <person name="Tropini C."/>
            <person name="Ng K."/>
            <person name="Yu B."/>
        </authorList>
    </citation>
    <scope>NUCLEOTIDE SEQUENCE [LARGE SCALE GENOMIC DNA]</scope>
    <source>
        <strain evidence="2 3">NM07_P-09</strain>
    </source>
</reference>
<comment type="caution">
    <text evidence="2">The sequence shown here is derived from an EMBL/GenBank/DDBJ whole genome shotgun (WGS) entry which is preliminary data.</text>
</comment>
<dbReference type="RefSeq" id="WP_136012435.1">
    <property type="nucleotide sequence ID" value="NZ_SRYE01000002.1"/>
</dbReference>
<dbReference type="InterPro" id="IPR002477">
    <property type="entry name" value="Peptidoglycan-bd-like"/>
</dbReference>
<keyword evidence="3" id="KW-1185">Reference proteome</keyword>
<feature type="domain" description="Peptidoglycan binding-like" evidence="1">
    <location>
        <begin position="11"/>
        <end position="66"/>
    </location>
</feature>
<evidence type="ECO:0000259" key="1">
    <source>
        <dbReference type="Pfam" id="PF01471"/>
    </source>
</evidence>
<feature type="domain" description="Peptidoglycan binding-like" evidence="1">
    <location>
        <begin position="89"/>
        <end position="144"/>
    </location>
</feature>
<proteinExistence type="predicted"/>
<dbReference type="AlphaFoldDB" id="A0A4S2F2V9"/>
<evidence type="ECO:0000313" key="2">
    <source>
        <dbReference type="EMBL" id="TGY62707.1"/>
    </source>
</evidence>
<dbReference type="InterPro" id="IPR036365">
    <property type="entry name" value="PGBD-like_sf"/>
</dbReference>
<dbReference type="SUPFAM" id="SSF47090">
    <property type="entry name" value="PGBD-like"/>
    <property type="match status" value="2"/>
</dbReference>
<organism evidence="2 3">
    <name type="scientific">Muricaecibacterium torontonense</name>
    <dbReference type="NCBI Taxonomy" id="3032871"/>
    <lineage>
        <taxon>Bacteria</taxon>
        <taxon>Bacillati</taxon>
        <taxon>Actinomycetota</taxon>
        <taxon>Coriobacteriia</taxon>
        <taxon>Coriobacteriales</taxon>
        <taxon>Atopobiaceae</taxon>
        <taxon>Muricaecibacterium</taxon>
    </lineage>
</organism>
<dbReference type="InterPro" id="IPR036366">
    <property type="entry name" value="PGBDSf"/>
</dbReference>
<protein>
    <submittedName>
        <fullName evidence="2">Peptidoglycan-binding protein</fullName>
    </submittedName>
</protein>
<evidence type="ECO:0000313" key="3">
    <source>
        <dbReference type="Proteomes" id="UP000310263"/>
    </source>
</evidence>
<dbReference type="Gene3D" id="1.10.101.10">
    <property type="entry name" value="PGBD-like superfamily/PGBD"/>
    <property type="match status" value="2"/>
</dbReference>
<accession>A0A4S2F2V9</accession>